<evidence type="ECO:0000256" key="3">
    <source>
        <dbReference type="ARBA" id="ARBA00023163"/>
    </source>
</evidence>
<gene>
    <name evidence="5" type="ORF">SM436_00065</name>
</gene>
<dbReference type="InterPro" id="IPR018356">
    <property type="entry name" value="Tscrpt_reg_HTH_DeoR_CS"/>
</dbReference>
<keyword evidence="2 5" id="KW-0238">DNA-binding</keyword>
<dbReference type="RefSeq" id="WP_371938365.1">
    <property type="nucleotide sequence ID" value="NZ_JAXCEH010000001.1"/>
</dbReference>
<dbReference type="EMBL" id="JAXCEH010000001">
    <property type="protein sequence ID" value="MFA1552072.1"/>
    <property type="molecule type" value="Genomic_DNA"/>
</dbReference>
<sequence>MTFAPDAPSPARKGAGVTRHERWNALLELLADAGRLTVEEASRRMGVSAATIRRDFDQLAQQQMLARTRGGAVAQSVSYDLPLRYKAARHASEKQRIAAATAELARPGSIIGLNGGTTTSEVARVLATRADLHAEGATPALTIVTNALNIGNELAVRPHVKIVLTGGVPRPQSYELTGPLATGIFDQVTLDVAIIGVNGVDARHGATCHNEGEADVNRLMAERAEQVVVVADGSKVGHRAFARICDVADIDVLVTDGTVPEAEVAAFTEAGVRVITA</sequence>
<dbReference type="Gene3D" id="3.40.50.1360">
    <property type="match status" value="1"/>
</dbReference>
<dbReference type="InterPro" id="IPR001034">
    <property type="entry name" value="DeoR_HTH"/>
</dbReference>
<protein>
    <submittedName>
        <fullName evidence="5">DeoR/GlpR family DNA-binding transcription regulator</fullName>
    </submittedName>
</protein>
<keyword evidence="6" id="KW-1185">Reference proteome</keyword>
<dbReference type="InterPro" id="IPR050313">
    <property type="entry name" value="Carb_Metab_HTH_regulators"/>
</dbReference>
<dbReference type="PANTHER" id="PTHR30363:SF44">
    <property type="entry name" value="AGA OPERON TRANSCRIPTIONAL REPRESSOR-RELATED"/>
    <property type="match status" value="1"/>
</dbReference>
<dbReference type="PROSITE" id="PS51000">
    <property type="entry name" value="HTH_DEOR_2"/>
    <property type="match status" value="1"/>
</dbReference>
<dbReference type="Pfam" id="PF00455">
    <property type="entry name" value="DeoRC"/>
    <property type="match status" value="1"/>
</dbReference>
<evidence type="ECO:0000313" key="5">
    <source>
        <dbReference type="EMBL" id="MFA1552072.1"/>
    </source>
</evidence>
<dbReference type="InterPro" id="IPR036390">
    <property type="entry name" value="WH_DNA-bd_sf"/>
</dbReference>
<evidence type="ECO:0000256" key="1">
    <source>
        <dbReference type="ARBA" id="ARBA00023015"/>
    </source>
</evidence>
<dbReference type="PROSITE" id="PS00894">
    <property type="entry name" value="HTH_DEOR_1"/>
    <property type="match status" value="1"/>
</dbReference>
<dbReference type="SMART" id="SM00420">
    <property type="entry name" value="HTH_DEOR"/>
    <property type="match status" value="1"/>
</dbReference>
<keyword evidence="3" id="KW-0804">Transcription</keyword>
<dbReference type="SUPFAM" id="SSF46785">
    <property type="entry name" value="Winged helix' DNA-binding domain"/>
    <property type="match status" value="1"/>
</dbReference>
<accession>A0ABV4QRW6</accession>
<comment type="caution">
    <text evidence="5">The sequence shown here is derived from an EMBL/GenBank/DDBJ whole genome shotgun (WGS) entry which is preliminary data.</text>
</comment>
<evidence type="ECO:0000313" key="6">
    <source>
        <dbReference type="Proteomes" id="UP001569904"/>
    </source>
</evidence>
<dbReference type="InterPro" id="IPR037171">
    <property type="entry name" value="NagB/RpiA_transferase-like"/>
</dbReference>
<dbReference type="GO" id="GO:0003677">
    <property type="term" value="F:DNA binding"/>
    <property type="evidence" value="ECO:0007669"/>
    <property type="project" value="UniProtKB-KW"/>
</dbReference>
<evidence type="ECO:0000256" key="2">
    <source>
        <dbReference type="ARBA" id="ARBA00023125"/>
    </source>
</evidence>
<keyword evidence="1" id="KW-0805">Transcription regulation</keyword>
<dbReference type="InterPro" id="IPR036388">
    <property type="entry name" value="WH-like_DNA-bd_sf"/>
</dbReference>
<organism evidence="5 6">
    <name type="scientific">Actinomadura chokoriensis</name>
    <dbReference type="NCBI Taxonomy" id="454156"/>
    <lineage>
        <taxon>Bacteria</taxon>
        <taxon>Bacillati</taxon>
        <taxon>Actinomycetota</taxon>
        <taxon>Actinomycetes</taxon>
        <taxon>Streptosporangiales</taxon>
        <taxon>Thermomonosporaceae</taxon>
        <taxon>Actinomadura</taxon>
    </lineage>
</organism>
<dbReference type="PANTHER" id="PTHR30363">
    <property type="entry name" value="HTH-TYPE TRANSCRIPTIONAL REGULATOR SRLR-RELATED"/>
    <property type="match status" value="1"/>
</dbReference>
<dbReference type="PRINTS" id="PR00037">
    <property type="entry name" value="HTHLACR"/>
</dbReference>
<dbReference type="SUPFAM" id="SSF100950">
    <property type="entry name" value="NagB/RpiA/CoA transferase-like"/>
    <property type="match status" value="1"/>
</dbReference>
<evidence type="ECO:0000259" key="4">
    <source>
        <dbReference type="PROSITE" id="PS51000"/>
    </source>
</evidence>
<dbReference type="InterPro" id="IPR014036">
    <property type="entry name" value="DeoR-like_C"/>
</dbReference>
<reference evidence="5 6" key="1">
    <citation type="submission" date="2023-11" db="EMBL/GenBank/DDBJ databases">
        <title>Actinomadura monticuli sp. nov., isolated from volcanic ash.</title>
        <authorList>
            <person name="Lee S.D."/>
            <person name="Yang H."/>
            <person name="Kim I.S."/>
        </authorList>
    </citation>
    <scope>NUCLEOTIDE SEQUENCE [LARGE SCALE GENOMIC DNA]</scope>
    <source>
        <strain evidence="5 6">DSM 45346</strain>
    </source>
</reference>
<dbReference type="Pfam" id="PF08220">
    <property type="entry name" value="HTH_DeoR"/>
    <property type="match status" value="1"/>
</dbReference>
<proteinExistence type="predicted"/>
<name>A0ABV4QRW6_9ACTN</name>
<dbReference type="Proteomes" id="UP001569904">
    <property type="component" value="Unassembled WGS sequence"/>
</dbReference>
<dbReference type="SMART" id="SM01134">
    <property type="entry name" value="DeoRC"/>
    <property type="match status" value="1"/>
</dbReference>
<dbReference type="Gene3D" id="1.10.10.10">
    <property type="entry name" value="Winged helix-like DNA-binding domain superfamily/Winged helix DNA-binding domain"/>
    <property type="match status" value="1"/>
</dbReference>
<feature type="domain" description="HTH deoR-type" evidence="4">
    <location>
        <begin position="19"/>
        <end position="74"/>
    </location>
</feature>